<evidence type="ECO:0000313" key="2">
    <source>
        <dbReference type="EMBL" id="QHU04679.1"/>
    </source>
</evidence>
<dbReference type="Pfam" id="PF01467">
    <property type="entry name" value="CTP_transf_like"/>
    <property type="match status" value="1"/>
</dbReference>
<dbReference type="NCBIfam" id="TIGR00125">
    <property type="entry name" value="cyt_tran_rel"/>
    <property type="match status" value="1"/>
</dbReference>
<protein>
    <recommendedName>
        <fullName evidence="1">Cytidyltransferase-like domain-containing protein</fullName>
    </recommendedName>
</protein>
<organism evidence="2">
    <name type="scientific">viral metagenome</name>
    <dbReference type="NCBI Taxonomy" id="1070528"/>
    <lineage>
        <taxon>unclassified sequences</taxon>
        <taxon>metagenomes</taxon>
        <taxon>organismal metagenomes</taxon>
    </lineage>
</organism>
<name>A0A6C0JGE5_9ZZZZ</name>
<dbReference type="AlphaFoldDB" id="A0A6C0JGE5"/>
<sequence>MPVAYTIGRFQPPTIGHKSLIERVKSEAGPDGKAYVFVSSTTTPKDKNPLESTDKMPILRHLVEDGVEFVDTAVCKAEGTPCGGAIAAFYYLLDHEKHKAEDIILVVGDDHRDDFGPTAPIWNIKEKKNDDGTTTSAHRFGPGGEVAAGQSLPVSNFVLVASADRDKDLEKKDDANMSGTKARQYVKLGRKDDFYLAVGANDPASKAAANTVYAKIAGSFKKKGGHGVAIATSDDTTDTLLEKGNGPDAEFTYGGGRRRTYRRCRKCGLPKKPETH</sequence>
<reference evidence="2" key="1">
    <citation type="journal article" date="2020" name="Nature">
        <title>Giant virus diversity and host interactions through global metagenomics.</title>
        <authorList>
            <person name="Schulz F."/>
            <person name="Roux S."/>
            <person name="Paez-Espino D."/>
            <person name="Jungbluth S."/>
            <person name="Walsh D.A."/>
            <person name="Denef V.J."/>
            <person name="McMahon K.D."/>
            <person name="Konstantinidis K.T."/>
            <person name="Eloe-Fadrosh E.A."/>
            <person name="Kyrpides N.C."/>
            <person name="Woyke T."/>
        </authorList>
    </citation>
    <scope>NUCLEOTIDE SEQUENCE</scope>
    <source>
        <strain evidence="2">GVMAG-M-3300027708-51</strain>
    </source>
</reference>
<dbReference type="SUPFAM" id="SSF52374">
    <property type="entry name" value="Nucleotidylyl transferase"/>
    <property type="match status" value="1"/>
</dbReference>
<proteinExistence type="predicted"/>
<feature type="domain" description="Cytidyltransferase-like" evidence="1">
    <location>
        <begin position="5"/>
        <end position="181"/>
    </location>
</feature>
<evidence type="ECO:0000259" key="1">
    <source>
        <dbReference type="Pfam" id="PF01467"/>
    </source>
</evidence>
<dbReference type="EMBL" id="MN740403">
    <property type="protein sequence ID" value="QHU04679.1"/>
    <property type="molecule type" value="Genomic_DNA"/>
</dbReference>
<accession>A0A6C0JGE5</accession>
<dbReference type="GO" id="GO:0003824">
    <property type="term" value="F:catalytic activity"/>
    <property type="evidence" value="ECO:0007669"/>
    <property type="project" value="InterPro"/>
</dbReference>
<dbReference type="InterPro" id="IPR004821">
    <property type="entry name" value="Cyt_trans-like"/>
</dbReference>
<dbReference type="Gene3D" id="3.40.50.620">
    <property type="entry name" value="HUPs"/>
    <property type="match status" value="1"/>
</dbReference>
<dbReference type="InterPro" id="IPR014729">
    <property type="entry name" value="Rossmann-like_a/b/a_fold"/>
</dbReference>